<sequence length="302" mass="31691">MFDSIIVGGGCAGLTAAIYLIRAGWRPVVYEAAVTGGQIAVSAEVENYPGFVKISGPELAGKIADQARELGVEIRYEPVTALEVREGENSVITPSGIEHGRTLILALGAVRRKLSCPGEDRLTGAGVSYCATCDGAFFKGKKVLVVGGGNTALEDALFLSNVASDVFLVHRRDRFTADRILTQAVTARSNIALLLDSEVTEILGETAVSAARIQNRITGETRQLDVSGVFIAVGLIPQNGIAEGQLPLDSRGYFDAGEDCATSTAGVFVAGDCRRKPLRQILTAASDGAVAGWAAAGWLNEH</sequence>
<evidence type="ECO:0000256" key="2">
    <source>
        <dbReference type="ARBA" id="ARBA00022827"/>
    </source>
</evidence>
<keyword evidence="5" id="KW-0676">Redox-active center</keyword>
<protein>
    <submittedName>
        <fullName evidence="7">FAD-dependent oxidoreductase</fullName>
    </submittedName>
</protein>
<dbReference type="EMBL" id="JACRSP010000002">
    <property type="protein sequence ID" value="MBC8535891.1"/>
    <property type="molecule type" value="Genomic_DNA"/>
</dbReference>
<keyword evidence="1" id="KW-0285">Flavoprotein</keyword>
<comment type="caution">
    <text evidence="7">The sequence shown here is derived from an EMBL/GenBank/DDBJ whole genome shotgun (WGS) entry which is preliminary data.</text>
</comment>
<evidence type="ECO:0000256" key="5">
    <source>
        <dbReference type="ARBA" id="ARBA00023284"/>
    </source>
</evidence>
<evidence type="ECO:0000256" key="3">
    <source>
        <dbReference type="ARBA" id="ARBA00023002"/>
    </source>
</evidence>
<name>A0A926DCX1_9FIRM</name>
<reference evidence="7" key="1">
    <citation type="submission" date="2020-08" db="EMBL/GenBank/DDBJ databases">
        <title>Genome public.</title>
        <authorList>
            <person name="Liu C."/>
            <person name="Sun Q."/>
        </authorList>
    </citation>
    <scope>NUCLEOTIDE SEQUENCE</scope>
    <source>
        <strain evidence="7">BX7</strain>
    </source>
</reference>
<keyword evidence="2" id="KW-0274">FAD</keyword>
<evidence type="ECO:0000259" key="6">
    <source>
        <dbReference type="Pfam" id="PF07992"/>
    </source>
</evidence>
<dbReference type="PRINTS" id="PR00469">
    <property type="entry name" value="PNDRDTASEII"/>
</dbReference>
<gene>
    <name evidence="7" type="ORF">H8695_04195</name>
</gene>
<dbReference type="InterPro" id="IPR036188">
    <property type="entry name" value="FAD/NAD-bd_sf"/>
</dbReference>
<organism evidence="7 8">
    <name type="scientific">Feifania hominis</name>
    <dbReference type="NCBI Taxonomy" id="2763660"/>
    <lineage>
        <taxon>Bacteria</taxon>
        <taxon>Bacillati</taxon>
        <taxon>Bacillota</taxon>
        <taxon>Clostridia</taxon>
        <taxon>Eubacteriales</taxon>
        <taxon>Feifaniaceae</taxon>
        <taxon>Feifania</taxon>
    </lineage>
</organism>
<dbReference type="InterPro" id="IPR023753">
    <property type="entry name" value="FAD/NAD-binding_dom"/>
</dbReference>
<dbReference type="PRINTS" id="PR00368">
    <property type="entry name" value="FADPNR"/>
</dbReference>
<dbReference type="PROSITE" id="PS00573">
    <property type="entry name" value="PYRIDINE_REDOX_2"/>
    <property type="match status" value="1"/>
</dbReference>
<evidence type="ECO:0000313" key="8">
    <source>
        <dbReference type="Proteomes" id="UP000620366"/>
    </source>
</evidence>
<keyword evidence="8" id="KW-1185">Reference proteome</keyword>
<feature type="domain" description="FAD/NAD(P)-binding" evidence="6">
    <location>
        <begin position="3"/>
        <end position="288"/>
    </location>
</feature>
<dbReference type="Proteomes" id="UP000620366">
    <property type="component" value="Unassembled WGS sequence"/>
</dbReference>
<evidence type="ECO:0000256" key="1">
    <source>
        <dbReference type="ARBA" id="ARBA00022630"/>
    </source>
</evidence>
<dbReference type="InterPro" id="IPR008255">
    <property type="entry name" value="Pyr_nucl-diS_OxRdtase_2_AS"/>
</dbReference>
<evidence type="ECO:0000313" key="7">
    <source>
        <dbReference type="EMBL" id="MBC8535891.1"/>
    </source>
</evidence>
<dbReference type="Pfam" id="PF07992">
    <property type="entry name" value="Pyr_redox_2"/>
    <property type="match status" value="1"/>
</dbReference>
<proteinExistence type="predicted"/>
<dbReference type="AlphaFoldDB" id="A0A926DCX1"/>
<dbReference type="PANTHER" id="PTHR48105">
    <property type="entry name" value="THIOREDOXIN REDUCTASE 1-RELATED-RELATED"/>
    <property type="match status" value="1"/>
</dbReference>
<dbReference type="Gene3D" id="3.50.50.60">
    <property type="entry name" value="FAD/NAD(P)-binding domain"/>
    <property type="match status" value="2"/>
</dbReference>
<keyword evidence="4" id="KW-1015">Disulfide bond</keyword>
<dbReference type="InterPro" id="IPR050097">
    <property type="entry name" value="Ferredoxin-NADP_redctase_2"/>
</dbReference>
<accession>A0A926DCX1</accession>
<dbReference type="RefSeq" id="WP_249299633.1">
    <property type="nucleotide sequence ID" value="NZ_JACRSP010000002.1"/>
</dbReference>
<dbReference type="SUPFAM" id="SSF51905">
    <property type="entry name" value="FAD/NAD(P)-binding domain"/>
    <property type="match status" value="1"/>
</dbReference>
<keyword evidence="3" id="KW-0560">Oxidoreductase</keyword>
<evidence type="ECO:0000256" key="4">
    <source>
        <dbReference type="ARBA" id="ARBA00023157"/>
    </source>
</evidence>
<dbReference type="GO" id="GO:0016668">
    <property type="term" value="F:oxidoreductase activity, acting on a sulfur group of donors, NAD(P) as acceptor"/>
    <property type="evidence" value="ECO:0007669"/>
    <property type="project" value="UniProtKB-ARBA"/>
</dbReference>